<keyword evidence="10" id="KW-0408">Iron</keyword>
<evidence type="ECO:0000256" key="2">
    <source>
        <dbReference type="ARBA" id="ARBA00004167"/>
    </source>
</evidence>
<evidence type="ECO:0000256" key="9">
    <source>
        <dbReference type="ARBA" id="ARBA00023002"/>
    </source>
</evidence>
<dbReference type="InterPro" id="IPR036396">
    <property type="entry name" value="Cyt_P450_sf"/>
</dbReference>
<keyword evidence="9" id="KW-0560">Oxidoreductase</keyword>
<name>A0ABP1D719_9APHY</name>
<keyword evidence="6" id="KW-0812">Transmembrane</keyword>
<dbReference type="Pfam" id="PF00067">
    <property type="entry name" value="p450"/>
    <property type="match status" value="1"/>
</dbReference>
<accession>A0ABP1D719</accession>
<evidence type="ECO:0000256" key="12">
    <source>
        <dbReference type="ARBA" id="ARBA00023136"/>
    </source>
</evidence>
<comment type="pathway">
    <text evidence="3">Secondary metabolite biosynthesis.</text>
</comment>
<evidence type="ECO:0000256" key="11">
    <source>
        <dbReference type="ARBA" id="ARBA00023033"/>
    </source>
</evidence>
<dbReference type="InterPro" id="IPR002401">
    <property type="entry name" value="Cyt_P450_E_grp-I"/>
</dbReference>
<dbReference type="PRINTS" id="PR00463">
    <property type="entry name" value="EP450I"/>
</dbReference>
<evidence type="ECO:0000256" key="3">
    <source>
        <dbReference type="ARBA" id="ARBA00005179"/>
    </source>
</evidence>
<dbReference type="InterPro" id="IPR050364">
    <property type="entry name" value="Cytochrome_P450_fung"/>
</dbReference>
<gene>
    <name evidence="14" type="ORF">GFSPODELE1_LOCUS4664</name>
</gene>
<protein>
    <recommendedName>
        <fullName evidence="16">Cytochrome P450</fullName>
    </recommendedName>
</protein>
<evidence type="ECO:0000256" key="1">
    <source>
        <dbReference type="ARBA" id="ARBA00001971"/>
    </source>
</evidence>
<evidence type="ECO:0000256" key="4">
    <source>
        <dbReference type="ARBA" id="ARBA00010617"/>
    </source>
</evidence>
<keyword evidence="11" id="KW-0503">Monooxygenase</keyword>
<evidence type="ECO:0000256" key="8">
    <source>
        <dbReference type="ARBA" id="ARBA00022989"/>
    </source>
</evidence>
<comment type="cofactor">
    <cofactor evidence="1">
        <name>heme</name>
        <dbReference type="ChEBI" id="CHEBI:30413"/>
    </cofactor>
</comment>
<evidence type="ECO:0000313" key="14">
    <source>
        <dbReference type="EMBL" id="CAL1703656.1"/>
    </source>
</evidence>
<evidence type="ECO:0000256" key="10">
    <source>
        <dbReference type="ARBA" id="ARBA00023004"/>
    </source>
</evidence>
<comment type="subcellular location">
    <subcellularLocation>
        <location evidence="2">Membrane</location>
        <topology evidence="2">Single-pass membrane protein</topology>
    </subcellularLocation>
</comment>
<organism evidence="14 15">
    <name type="scientific">Somion occarium</name>
    <dbReference type="NCBI Taxonomy" id="3059160"/>
    <lineage>
        <taxon>Eukaryota</taxon>
        <taxon>Fungi</taxon>
        <taxon>Dikarya</taxon>
        <taxon>Basidiomycota</taxon>
        <taxon>Agaricomycotina</taxon>
        <taxon>Agaricomycetes</taxon>
        <taxon>Polyporales</taxon>
        <taxon>Cerrenaceae</taxon>
        <taxon>Somion</taxon>
    </lineage>
</organism>
<evidence type="ECO:0008006" key="16">
    <source>
        <dbReference type="Google" id="ProtNLM"/>
    </source>
</evidence>
<dbReference type="SUPFAM" id="SSF48264">
    <property type="entry name" value="Cytochrome P450"/>
    <property type="match status" value="1"/>
</dbReference>
<comment type="similarity">
    <text evidence="4">Belongs to the cytochrome P450 family.</text>
</comment>
<dbReference type="Proteomes" id="UP001497453">
    <property type="component" value="Chromosome 3"/>
</dbReference>
<feature type="chain" id="PRO_5046376560" description="Cytochrome P450" evidence="13">
    <location>
        <begin position="25"/>
        <end position="506"/>
    </location>
</feature>
<evidence type="ECO:0000256" key="5">
    <source>
        <dbReference type="ARBA" id="ARBA00022617"/>
    </source>
</evidence>
<dbReference type="EMBL" id="OZ037946">
    <property type="protein sequence ID" value="CAL1703656.1"/>
    <property type="molecule type" value="Genomic_DNA"/>
</dbReference>
<dbReference type="CDD" id="cd11065">
    <property type="entry name" value="CYP64-like"/>
    <property type="match status" value="1"/>
</dbReference>
<keyword evidence="7" id="KW-0479">Metal-binding</keyword>
<dbReference type="PANTHER" id="PTHR46300:SF7">
    <property type="entry name" value="P450, PUTATIVE (EUROFUNG)-RELATED"/>
    <property type="match status" value="1"/>
</dbReference>
<keyword evidence="5" id="KW-0349">Heme</keyword>
<keyword evidence="15" id="KW-1185">Reference proteome</keyword>
<keyword evidence="8" id="KW-1133">Transmembrane helix</keyword>
<keyword evidence="12" id="KW-0472">Membrane</keyword>
<evidence type="ECO:0000256" key="7">
    <source>
        <dbReference type="ARBA" id="ARBA00022723"/>
    </source>
</evidence>
<sequence>MAYLFLAVALALVLLTVFWQRSLGRPICPPGPRKHWLYGNLFDMPYSVNWQRLLDWNEQFGDMVYLTAFGHSVIVLNTPKAIKDLLVKRARNYSNRPHTVMAYELFDMKKSMVLADYDDKYRELRKLTQQAFGPEASKKYEGVQLDIIRRFLQGLQKDPQGFRTHTRLLVSRFILAVTYGLDAETADSEFIAGAELTLQVLTKATLPGAYLVDLLPSLRYLPTWFPFASFHDVGARGRKLVYDHRSRPFEYVRQQMADGVASPSFVSDLLSDSYMSKFQSVDAAQWAEYIKWAAGDMFGAGVETSFSTTLIFFLAMALHPGAQAKAQAEIDLVTGGHKLVTLSDRPNMPYFKALLQEVARWQVVVPTGVFRRSDNDDVYNGYHIPANTIVLPSIWALSQSVEDPGRFNPERFLDDSNSPNPYEYIYGFGKRICPGRYLADNFIFLVTANILAFFNVSQPSGPLDDGLKLPSNVSFTPTMVSCPEPFACNIRPRTSEHAEEIAAMIA</sequence>
<dbReference type="InterPro" id="IPR001128">
    <property type="entry name" value="Cyt_P450"/>
</dbReference>
<proteinExistence type="inferred from homology"/>
<keyword evidence="13" id="KW-0732">Signal</keyword>
<evidence type="ECO:0000313" key="15">
    <source>
        <dbReference type="Proteomes" id="UP001497453"/>
    </source>
</evidence>
<dbReference type="Gene3D" id="1.10.630.10">
    <property type="entry name" value="Cytochrome P450"/>
    <property type="match status" value="1"/>
</dbReference>
<evidence type="ECO:0000256" key="6">
    <source>
        <dbReference type="ARBA" id="ARBA00022692"/>
    </source>
</evidence>
<evidence type="ECO:0000256" key="13">
    <source>
        <dbReference type="SAM" id="SignalP"/>
    </source>
</evidence>
<feature type="signal peptide" evidence="13">
    <location>
        <begin position="1"/>
        <end position="24"/>
    </location>
</feature>
<reference evidence="15" key="1">
    <citation type="submission" date="2024-04" db="EMBL/GenBank/DDBJ databases">
        <authorList>
            <person name="Shaw F."/>
            <person name="Minotto A."/>
        </authorList>
    </citation>
    <scope>NUCLEOTIDE SEQUENCE [LARGE SCALE GENOMIC DNA]</scope>
</reference>
<dbReference type="PANTHER" id="PTHR46300">
    <property type="entry name" value="P450, PUTATIVE (EUROFUNG)-RELATED-RELATED"/>
    <property type="match status" value="1"/>
</dbReference>